<dbReference type="PANTHER" id="PTHR47071">
    <property type="entry name" value="PROTEIN TRM32"/>
    <property type="match status" value="1"/>
</dbReference>
<evidence type="ECO:0008006" key="6">
    <source>
        <dbReference type="Google" id="ProtNLM"/>
    </source>
</evidence>
<evidence type="ECO:0000256" key="1">
    <source>
        <dbReference type="SAM" id="MobiDB-lite"/>
    </source>
</evidence>
<name>A0A5N6RJB0_9ROSI</name>
<dbReference type="PANTHER" id="PTHR47071:SF9">
    <property type="entry name" value="TRM32-LIKE PROTEIN (DUF3741)"/>
    <property type="match status" value="1"/>
</dbReference>
<feature type="domain" description="DUF4378" evidence="3">
    <location>
        <begin position="652"/>
        <end position="803"/>
    </location>
</feature>
<keyword evidence="5" id="KW-1185">Reference proteome</keyword>
<feature type="region of interest" description="Disordered" evidence="1">
    <location>
        <begin position="446"/>
        <end position="471"/>
    </location>
</feature>
<dbReference type="Proteomes" id="UP000327013">
    <property type="component" value="Chromosome 7"/>
</dbReference>
<evidence type="ECO:0000313" key="4">
    <source>
        <dbReference type="EMBL" id="KAE8099398.1"/>
    </source>
</evidence>
<dbReference type="Pfam" id="PF14309">
    <property type="entry name" value="DUF4378"/>
    <property type="match status" value="1"/>
</dbReference>
<dbReference type="OrthoDB" id="758104at2759"/>
<evidence type="ECO:0000259" key="3">
    <source>
        <dbReference type="Pfam" id="PF14309"/>
    </source>
</evidence>
<gene>
    <name evidence="4" type="ORF">FH972_017383</name>
</gene>
<accession>A0A5N6RJB0</accession>
<dbReference type="InterPro" id="IPR022212">
    <property type="entry name" value="DUF3741"/>
</dbReference>
<dbReference type="InterPro" id="IPR025486">
    <property type="entry name" value="DUF4378"/>
</dbReference>
<sequence>MGKHFRDKRCAFPSESSHPGCTWNILHVIKYHHWRYAKRRYSNRRCAGGSHVAGDINLGNDTNAFSDDQMHEQNGAEMDYCVIGGKMTQSTPAQKNSVRARIKAMISDEISKKKGKHHRSSSCPVRSQLVRRDSIHHLEPSDSVPLADFVLDNGSPTSQNHEYSSAISTWGSLPLECCEDSVTSEKSYEECQLTENQTLVEEKLDNTKQDMSEQKLIHAKELTRDASLHTKEILNPLDMINVNKNLLLKMGLSKSGSFPLPGSSGRRGSGASKLKHMQEGIGFHAKEKGKFQFGSQSHKAVEFRHSGDFTNQSMPSKAEYEVDGMLNSSHKTADMHKNKMAIKRFKDLKQKIRHVIKESRKERHRIAMDAILHKIPHGHGFSNEWKKEIFNQLKDSAINRQGKASPESSYEIDHSVARMRHMRRTSSLNESLDRYCQLYETSFNREAKHPTSGRSKTEEASLPSGSAPKSLTRVHSLPELKSFIYQSEDSSDVFSSGMMTRTVVDVSVSKGSSFDEQENLDLPLDSENRLQLDILVESKSQENLLGAGETDLVLGDEVGSTSSIANNEANAKAGLIVDDFGNSEAREITSQNEDIEEDIGPSKEPIAELEELIPVSMTDSYSLKDTTSPVHISIAEGYEILHFQVDAKEKAEFDYVREVLELSGFSGNESLGTWHSDELAVDPYVYEEVEDCWENEEGDNCLLLFDLINEVLMEIYGRSCSYCPIPLSFLSHIRPMPAGHRVLKEVWALISWYMSLRPKGNQSEDYVVSKDLAKSDGWMNLQFETECVGLELDDLIFDDLLEEVFWT</sequence>
<proteinExistence type="predicted"/>
<dbReference type="Pfam" id="PF12552">
    <property type="entry name" value="DUF3741"/>
    <property type="match status" value="1"/>
</dbReference>
<evidence type="ECO:0000259" key="2">
    <source>
        <dbReference type="Pfam" id="PF12552"/>
    </source>
</evidence>
<dbReference type="AlphaFoldDB" id="A0A5N6RJB0"/>
<protein>
    <recommendedName>
        <fullName evidence="6">DUF4378 domain-containing protein</fullName>
    </recommendedName>
</protein>
<evidence type="ECO:0000313" key="5">
    <source>
        <dbReference type="Proteomes" id="UP000327013"/>
    </source>
</evidence>
<feature type="compositionally biased region" description="Basic and acidic residues" evidence="1">
    <location>
        <begin position="446"/>
        <end position="459"/>
    </location>
</feature>
<dbReference type="InterPro" id="IPR044257">
    <property type="entry name" value="TRM32-like"/>
</dbReference>
<reference evidence="4 5" key="1">
    <citation type="submission" date="2019-06" db="EMBL/GenBank/DDBJ databases">
        <title>A chromosomal-level reference genome of Carpinus fangiana (Coryloideae, Betulaceae).</title>
        <authorList>
            <person name="Yang X."/>
            <person name="Wang Z."/>
            <person name="Zhang L."/>
            <person name="Hao G."/>
            <person name="Liu J."/>
            <person name="Yang Y."/>
        </authorList>
    </citation>
    <scope>NUCLEOTIDE SEQUENCE [LARGE SCALE GENOMIC DNA]</scope>
    <source>
        <strain evidence="4">Cfa_2016G</strain>
        <tissue evidence="4">Leaf</tissue>
    </source>
</reference>
<organism evidence="4 5">
    <name type="scientific">Carpinus fangiana</name>
    <dbReference type="NCBI Taxonomy" id="176857"/>
    <lineage>
        <taxon>Eukaryota</taxon>
        <taxon>Viridiplantae</taxon>
        <taxon>Streptophyta</taxon>
        <taxon>Embryophyta</taxon>
        <taxon>Tracheophyta</taxon>
        <taxon>Spermatophyta</taxon>
        <taxon>Magnoliopsida</taxon>
        <taxon>eudicotyledons</taxon>
        <taxon>Gunneridae</taxon>
        <taxon>Pentapetalae</taxon>
        <taxon>rosids</taxon>
        <taxon>fabids</taxon>
        <taxon>Fagales</taxon>
        <taxon>Betulaceae</taxon>
        <taxon>Carpinus</taxon>
    </lineage>
</organism>
<feature type="domain" description="DUF3741" evidence="2">
    <location>
        <begin position="213"/>
        <end position="249"/>
    </location>
</feature>
<dbReference type="EMBL" id="CM017327">
    <property type="protein sequence ID" value="KAE8099398.1"/>
    <property type="molecule type" value="Genomic_DNA"/>
</dbReference>